<dbReference type="InterPro" id="IPR017441">
    <property type="entry name" value="Protein_kinase_ATP_BS"/>
</dbReference>
<dbReference type="SMART" id="SM00220">
    <property type="entry name" value="S_TKc"/>
    <property type="match status" value="1"/>
</dbReference>
<comment type="catalytic activity">
    <reaction evidence="7">
        <text>L-threonyl-[protein] + ATP = O-phospho-L-threonyl-[protein] + ADP + H(+)</text>
        <dbReference type="Rhea" id="RHEA:46608"/>
        <dbReference type="Rhea" id="RHEA-COMP:11060"/>
        <dbReference type="Rhea" id="RHEA-COMP:11605"/>
        <dbReference type="ChEBI" id="CHEBI:15378"/>
        <dbReference type="ChEBI" id="CHEBI:30013"/>
        <dbReference type="ChEBI" id="CHEBI:30616"/>
        <dbReference type="ChEBI" id="CHEBI:61977"/>
        <dbReference type="ChEBI" id="CHEBI:456216"/>
        <dbReference type="EC" id="2.7.11.1"/>
    </reaction>
</comment>
<keyword evidence="14" id="KW-1185">Reference proteome</keyword>
<dbReference type="PANTHER" id="PTHR24356:SF1">
    <property type="entry name" value="SERINE_THREONINE-PROTEIN KINASE GREATWALL"/>
    <property type="match status" value="1"/>
</dbReference>
<evidence type="ECO:0000256" key="3">
    <source>
        <dbReference type="ARBA" id="ARBA00022679"/>
    </source>
</evidence>
<evidence type="ECO:0000313" key="14">
    <source>
        <dbReference type="Proteomes" id="UP001215598"/>
    </source>
</evidence>
<dbReference type="GO" id="GO:0005524">
    <property type="term" value="F:ATP binding"/>
    <property type="evidence" value="ECO:0007669"/>
    <property type="project" value="UniProtKB-UniRule"/>
</dbReference>
<keyword evidence="2" id="KW-0723">Serine/threonine-protein kinase</keyword>
<proteinExistence type="predicted"/>
<dbReference type="InterPro" id="IPR008271">
    <property type="entry name" value="Ser/Thr_kinase_AS"/>
</dbReference>
<protein>
    <recommendedName>
        <fullName evidence="1">non-specific serine/threonine protein kinase</fullName>
        <ecNumber evidence="1">2.7.11.1</ecNumber>
    </recommendedName>
</protein>
<keyword evidence="11" id="KW-0732">Signal</keyword>
<keyword evidence="10" id="KW-0472">Membrane</keyword>
<sequence length="574" mass="64634">MFAFLCQVLTRVSLVTSAVETARCRAVATAARAASKVIDGVFLVAAGGLKLATKKNIQPAPTKTTLIWLPPTTTPFPAYTAPMALWVILVPMAVVGLLVACAAFRKLAGKSGHHMIIRLVTWSLLSAANLVFVVVLSFPLSLARALDKIVYRFKPVLALHRYAGRRRNDARRPELLFLRLDASDAAIALIRRIVGALVASLVQALKVTSILDALLWVLDAVLPAFVYAPLRGHPAIGTPCAYVGLHQRLAVFPRENVFQTIIPQDAATLGFEGAGTWKKMGTFSSEFPQPIHPAELENLTILGRGAFGVVYRARHVHTGALYAVKQLPKAGDWNAMILEIQVQLRLQDHAAFPRLHGAFHSKEHFYLAMDCGTTTLADIRPWTLTRRQALWYCTQVVEAVCAMHQRGVVHCDLKPDNIVLDAGGHIKIIDYGFAEVFEDETVGARWPEWDTLREAYREHGSKRFPLLWRDGPLNPHLIRARGYTPGFGCPEVIWRRVVSYGTDLWAVGGIIHWLLKAEEPEFFTDGRWDPKHTPSRSFDEWFIEWDFFRRVFSYDYPLRFHDWEELLEHELWRT</sequence>
<evidence type="ECO:0000256" key="1">
    <source>
        <dbReference type="ARBA" id="ARBA00012513"/>
    </source>
</evidence>
<dbReference type="SUPFAM" id="SSF56112">
    <property type="entry name" value="Protein kinase-like (PK-like)"/>
    <property type="match status" value="1"/>
</dbReference>
<feature type="chain" id="PRO_5042148175" description="non-specific serine/threonine protein kinase" evidence="11">
    <location>
        <begin position="18"/>
        <end position="574"/>
    </location>
</feature>
<dbReference type="Pfam" id="PF00069">
    <property type="entry name" value="Pkinase"/>
    <property type="match status" value="1"/>
</dbReference>
<dbReference type="InterPro" id="IPR000719">
    <property type="entry name" value="Prot_kinase_dom"/>
</dbReference>
<evidence type="ECO:0000313" key="13">
    <source>
        <dbReference type="EMBL" id="KAJ7719454.1"/>
    </source>
</evidence>
<dbReference type="Proteomes" id="UP001215598">
    <property type="component" value="Unassembled WGS sequence"/>
</dbReference>
<dbReference type="Gene3D" id="1.10.510.10">
    <property type="entry name" value="Transferase(Phosphotransferase) domain 1"/>
    <property type="match status" value="1"/>
</dbReference>
<dbReference type="AlphaFoldDB" id="A0AAD7HFP1"/>
<evidence type="ECO:0000256" key="8">
    <source>
        <dbReference type="ARBA" id="ARBA00048679"/>
    </source>
</evidence>
<feature type="transmembrane region" description="Helical" evidence="10">
    <location>
        <begin position="83"/>
        <end position="104"/>
    </location>
</feature>
<feature type="domain" description="Protein kinase" evidence="12">
    <location>
        <begin position="296"/>
        <end position="574"/>
    </location>
</feature>
<dbReference type="Gene3D" id="3.30.200.20">
    <property type="entry name" value="Phosphorylase Kinase, domain 1"/>
    <property type="match status" value="1"/>
</dbReference>
<gene>
    <name evidence="13" type="ORF">B0H16DRAFT_406583</name>
</gene>
<evidence type="ECO:0000256" key="2">
    <source>
        <dbReference type="ARBA" id="ARBA00022527"/>
    </source>
</evidence>
<keyword evidence="5 13" id="KW-0418">Kinase</keyword>
<evidence type="ECO:0000256" key="6">
    <source>
        <dbReference type="ARBA" id="ARBA00022840"/>
    </source>
</evidence>
<dbReference type="PANTHER" id="PTHR24356">
    <property type="entry name" value="SERINE/THREONINE-PROTEIN KINASE"/>
    <property type="match status" value="1"/>
</dbReference>
<dbReference type="CDD" id="cd00180">
    <property type="entry name" value="PKc"/>
    <property type="match status" value="1"/>
</dbReference>
<feature type="signal peptide" evidence="11">
    <location>
        <begin position="1"/>
        <end position="17"/>
    </location>
</feature>
<evidence type="ECO:0000256" key="5">
    <source>
        <dbReference type="ARBA" id="ARBA00022777"/>
    </source>
</evidence>
<name>A0AAD7HFP1_9AGAR</name>
<reference evidence="13" key="1">
    <citation type="submission" date="2023-03" db="EMBL/GenBank/DDBJ databases">
        <title>Massive genome expansion in bonnet fungi (Mycena s.s.) driven by repeated elements and novel gene families across ecological guilds.</title>
        <authorList>
            <consortium name="Lawrence Berkeley National Laboratory"/>
            <person name="Harder C.B."/>
            <person name="Miyauchi S."/>
            <person name="Viragh M."/>
            <person name="Kuo A."/>
            <person name="Thoen E."/>
            <person name="Andreopoulos B."/>
            <person name="Lu D."/>
            <person name="Skrede I."/>
            <person name="Drula E."/>
            <person name="Henrissat B."/>
            <person name="Morin E."/>
            <person name="Kohler A."/>
            <person name="Barry K."/>
            <person name="LaButti K."/>
            <person name="Morin E."/>
            <person name="Salamov A."/>
            <person name="Lipzen A."/>
            <person name="Mereny Z."/>
            <person name="Hegedus B."/>
            <person name="Baldrian P."/>
            <person name="Stursova M."/>
            <person name="Weitz H."/>
            <person name="Taylor A."/>
            <person name="Grigoriev I.V."/>
            <person name="Nagy L.G."/>
            <person name="Martin F."/>
            <person name="Kauserud H."/>
        </authorList>
    </citation>
    <scope>NUCLEOTIDE SEQUENCE</scope>
    <source>
        <strain evidence="13">CBHHK182m</strain>
    </source>
</reference>
<feature type="transmembrane region" description="Helical" evidence="10">
    <location>
        <begin position="116"/>
        <end position="138"/>
    </location>
</feature>
<dbReference type="GO" id="GO:0035556">
    <property type="term" value="P:intracellular signal transduction"/>
    <property type="evidence" value="ECO:0007669"/>
    <property type="project" value="TreeGrafter"/>
</dbReference>
<evidence type="ECO:0000256" key="11">
    <source>
        <dbReference type="SAM" id="SignalP"/>
    </source>
</evidence>
<dbReference type="InterPro" id="IPR050236">
    <property type="entry name" value="Ser_Thr_kinase_AGC"/>
</dbReference>
<evidence type="ECO:0000256" key="7">
    <source>
        <dbReference type="ARBA" id="ARBA00047899"/>
    </source>
</evidence>
<dbReference type="EC" id="2.7.11.1" evidence="1"/>
<keyword evidence="3" id="KW-0808">Transferase</keyword>
<keyword evidence="10" id="KW-0812">Transmembrane</keyword>
<evidence type="ECO:0000259" key="12">
    <source>
        <dbReference type="PROSITE" id="PS50011"/>
    </source>
</evidence>
<dbReference type="PROSITE" id="PS00107">
    <property type="entry name" value="PROTEIN_KINASE_ATP"/>
    <property type="match status" value="1"/>
</dbReference>
<organism evidence="13 14">
    <name type="scientific">Mycena metata</name>
    <dbReference type="NCBI Taxonomy" id="1033252"/>
    <lineage>
        <taxon>Eukaryota</taxon>
        <taxon>Fungi</taxon>
        <taxon>Dikarya</taxon>
        <taxon>Basidiomycota</taxon>
        <taxon>Agaricomycotina</taxon>
        <taxon>Agaricomycetes</taxon>
        <taxon>Agaricomycetidae</taxon>
        <taxon>Agaricales</taxon>
        <taxon>Marasmiineae</taxon>
        <taxon>Mycenaceae</taxon>
        <taxon>Mycena</taxon>
    </lineage>
</organism>
<keyword evidence="10" id="KW-1133">Transmembrane helix</keyword>
<keyword evidence="6 9" id="KW-0067">ATP-binding</keyword>
<keyword evidence="4 9" id="KW-0547">Nucleotide-binding</keyword>
<dbReference type="EMBL" id="JARKIB010000252">
    <property type="protein sequence ID" value="KAJ7719454.1"/>
    <property type="molecule type" value="Genomic_DNA"/>
</dbReference>
<evidence type="ECO:0000256" key="4">
    <source>
        <dbReference type="ARBA" id="ARBA00022741"/>
    </source>
</evidence>
<comment type="catalytic activity">
    <reaction evidence="8">
        <text>L-seryl-[protein] + ATP = O-phospho-L-seryl-[protein] + ADP + H(+)</text>
        <dbReference type="Rhea" id="RHEA:17989"/>
        <dbReference type="Rhea" id="RHEA-COMP:9863"/>
        <dbReference type="Rhea" id="RHEA-COMP:11604"/>
        <dbReference type="ChEBI" id="CHEBI:15378"/>
        <dbReference type="ChEBI" id="CHEBI:29999"/>
        <dbReference type="ChEBI" id="CHEBI:30616"/>
        <dbReference type="ChEBI" id="CHEBI:83421"/>
        <dbReference type="ChEBI" id="CHEBI:456216"/>
        <dbReference type="EC" id="2.7.11.1"/>
    </reaction>
</comment>
<dbReference type="PROSITE" id="PS00108">
    <property type="entry name" value="PROTEIN_KINASE_ST"/>
    <property type="match status" value="1"/>
</dbReference>
<feature type="binding site" evidence="9">
    <location>
        <position position="325"/>
    </location>
    <ligand>
        <name>ATP</name>
        <dbReference type="ChEBI" id="CHEBI:30616"/>
    </ligand>
</feature>
<evidence type="ECO:0000256" key="10">
    <source>
        <dbReference type="SAM" id="Phobius"/>
    </source>
</evidence>
<accession>A0AAD7HFP1</accession>
<dbReference type="InterPro" id="IPR011009">
    <property type="entry name" value="Kinase-like_dom_sf"/>
</dbReference>
<dbReference type="PROSITE" id="PS50011">
    <property type="entry name" value="PROTEIN_KINASE_DOM"/>
    <property type="match status" value="1"/>
</dbReference>
<evidence type="ECO:0000256" key="9">
    <source>
        <dbReference type="PROSITE-ProRule" id="PRU10141"/>
    </source>
</evidence>
<dbReference type="GO" id="GO:0004674">
    <property type="term" value="F:protein serine/threonine kinase activity"/>
    <property type="evidence" value="ECO:0007669"/>
    <property type="project" value="UniProtKB-KW"/>
</dbReference>
<comment type="caution">
    <text evidence="13">The sequence shown here is derived from an EMBL/GenBank/DDBJ whole genome shotgun (WGS) entry which is preliminary data.</text>
</comment>